<feature type="compositionally biased region" description="Basic and acidic residues" evidence="1">
    <location>
        <begin position="135"/>
        <end position="144"/>
    </location>
</feature>
<feature type="compositionally biased region" description="Pro residues" evidence="1">
    <location>
        <begin position="117"/>
        <end position="126"/>
    </location>
</feature>
<accession>A0AA88NMG8</accession>
<feature type="compositionally biased region" description="Polar residues" evidence="1">
    <location>
        <begin position="95"/>
        <end position="104"/>
    </location>
</feature>
<evidence type="ECO:0000313" key="2">
    <source>
        <dbReference type="EMBL" id="KAK2859120.1"/>
    </source>
</evidence>
<reference evidence="2" key="1">
    <citation type="submission" date="2023-07" db="EMBL/GenBank/DDBJ databases">
        <title>Chromosome-level Genome Assembly of Striped Snakehead (Channa striata).</title>
        <authorList>
            <person name="Liu H."/>
        </authorList>
    </citation>
    <scope>NUCLEOTIDE SEQUENCE</scope>
    <source>
        <strain evidence="2">Gz</strain>
        <tissue evidence="2">Muscle</tissue>
    </source>
</reference>
<comment type="caution">
    <text evidence="2">The sequence shown here is derived from an EMBL/GenBank/DDBJ whole genome shotgun (WGS) entry which is preliminary data.</text>
</comment>
<feature type="region of interest" description="Disordered" evidence="1">
    <location>
        <begin position="85"/>
        <end position="144"/>
    </location>
</feature>
<sequence>MKTCLTTQEQFGIAPKKRSQGIVEGSTPEIQVYHYYRLFVEDTRPKRTTTWAGARYLKSSSRKEGCAGGSQLHLPFQILKWKDVDSEKESRKQEQCGQSVTAQTPAGHLEEEGEAPGLPPPLPPSLPAWLSQRRSHGDGDYVTT</sequence>
<dbReference type="AlphaFoldDB" id="A0AA88NMG8"/>
<gene>
    <name evidence="2" type="ORF">Q5P01_003740</name>
</gene>
<dbReference type="Proteomes" id="UP001187415">
    <property type="component" value="Unassembled WGS sequence"/>
</dbReference>
<name>A0AA88NMG8_CHASR</name>
<protein>
    <submittedName>
        <fullName evidence="2">Uncharacterized protein</fullName>
    </submittedName>
</protein>
<dbReference type="EMBL" id="JAUPFM010000002">
    <property type="protein sequence ID" value="KAK2859120.1"/>
    <property type="molecule type" value="Genomic_DNA"/>
</dbReference>
<proteinExistence type="predicted"/>
<organism evidence="2 3">
    <name type="scientific">Channa striata</name>
    <name type="common">Snakehead murrel</name>
    <name type="synonym">Ophicephalus striatus</name>
    <dbReference type="NCBI Taxonomy" id="64152"/>
    <lineage>
        <taxon>Eukaryota</taxon>
        <taxon>Metazoa</taxon>
        <taxon>Chordata</taxon>
        <taxon>Craniata</taxon>
        <taxon>Vertebrata</taxon>
        <taxon>Euteleostomi</taxon>
        <taxon>Actinopterygii</taxon>
        <taxon>Neopterygii</taxon>
        <taxon>Teleostei</taxon>
        <taxon>Neoteleostei</taxon>
        <taxon>Acanthomorphata</taxon>
        <taxon>Anabantaria</taxon>
        <taxon>Anabantiformes</taxon>
        <taxon>Channoidei</taxon>
        <taxon>Channidae</taxon>
        <taxon>Channa</taxon>
    </lineage>
</organism>
<keyword evidence="3" id="KW-1185">Reference proteome</keyword>
<evidence type="ECO:0000313" key="3">
    <source>
        <dbReference type="Proteomes" id="UP001187415"/>
    </source>
</evidence>
<evidence type="ECO:0000256" key="1">
    <source>
        <dbReference type="SAM" id="MobiDB-lite"/>
    </source>
</evidence>
<feature type="compositionally biased region" description="Basic and acidic residues" evidence="1">
    <location>
        <begin position="85"/>
        <end position="94"/>
    </location>
</feature>